<evidence type="ECO:0000313" key="3">
    <source>
        <dbReference type="Proteomes" id="UP000613208"/>
    </source>
</evidence>
<accession>A0A916Q905</accession>
<reference evidence="2" key="1">
    <citation type="submission" date="2020-06" db="EMBL/GenBank/DDBJ databases">
        <title>Characterization of fructooligosaccharide metabolism and fructooligosaccharide-degrading enzymes in human commensal butyrate producers.</title>
        <authorList>
            <person name="Tanno H."/>
            <person name="Fujii T."/>
            <person name="Hirano K."/>
            <person name="Maeno S."/>
            <person name="Tonozuka T."/>
            <person name="Sakamoto M."/>
            <person name="Ohkuma M."/>
            <person name="Tochio T."/>
            <person name="Endo A."/>
        </authorList>
    </citation>
    <scope>NUCLEOTIDE SEQUENCE</scope>
    <source>
        <strain evidence="2">JCM 17466</strain>
    </source>
</reference>
<proteinExistence type="predicted"/>
<keyword evidence="3" id="KW-1185">Reference proteome</keyword>
<protein>
    <submittedName>
        <fullName evidence="2">Uncharacterized protein</fullName>
    </submittedName>
</protein>
<sequence length="56" mass="6748">MKEDAEIMPVLRESTRHEVYVSAKRKKNQGKTIIQKERRKKDTGIQTRREMEKEEC</sequence>
<gene>
    <name evidence="2" type="ORF">ANBU17_28940</name>
</gene>
<evidence type="ECO:0000313" key="2">
    <source>
        <dbReference type="EMBL" id="GFO86547.1"/>
    </source>
</evidence>
<feature type="region of interest" description="Disordered" evidence="1">
    <location>
        <begin position="23"/>
        <end position="56"/>
    </location>
</feature>
<dbReference type="Proteomes" id="UP000613208">
    <property type="component" value="Unassembled WGS sequence"/>
</dbReference>
<feature type="compositionally biased region" description="Basic and acidic residues" evidence="1">
    <location>
        <begin position="34"/>
        <end position="56"/>
    </location>
</feature>
<dbReference type="AlphaFoldDB" id="A0A916Q905"/>
<comment type="caution">
    <text evidence="2">The sequence shown here is derived from an EMBL/GenBank/DDBJ whole genome shotgun (WGS) entry which is preliminary data.</text>
</comment>
<organism evidence="2 3">
    <name type="scientific">Anaerostipes butyraticus</name>
    <dbReference type="NCBI Taxonomy" id="645466"/>
    <lineage>
        <taxon>Bacteria</taxon>
        <taxon>Bacillati</taxon>
        <taxon>Bacillota</taxon>
        <taxon>Clostridia</taxon>
        <taxon>Lachnospirales</taxon>
        <taxon>Lachnospiraceae</taxon>
        <taxon>Anaerostipes</taxon>
    </lineage>
</organism>
<dbReference type="EMBL" id="BLYI01000067">
    <property type="protein sequence ID" value="GFO86547.1"/>
    <property type="molecule type" value="Genomic_DNA"/>
</dbReference>
<evidence type="ECO:0000256" key="1">
    <source>
        <dbReference type="SAM" id="MobiDB-lite"/>
    </source>
</evidence>
<name>A0A916Q905_9FIRM</name>